<dbReference type="AlphaFoldDB" id="A0A1R4H774"/>
<dbReference type="Proteomes" id="UP000195442">
    <property type="component" value="Unassembled WGS sequence"/>
</dbReference>
<keyword evidence="1" id="KW-0812">Transmembrane</keyword>
<dbReference type="InterPro" id="IPR018639">
    <property type="entry name" value="DUF2062"/>
</dbReference>
<feature type="transmembrane region" description="Helical" evidence="1">
    <location>
        <begin position="79"/>
        <end position="102"/>
    </location>
</feature>
<gene>
    <name evidence="3" type="ORF">CRENPOLYSF2_2560003</name>
</gene>
<proteinExistence type="predicted"/>
<dbReference type="Pfam" id="PF09835">
    <property type="entry name" value="DUF2062"/>
    <property type="match status" value="1"/>
</dbReference>
<reference evidence="4" key="1">
    <citation type="submission" date="2017-02" db="EMBL/GenBank/DDBJ databases">
        <authorList>
            <person name="Daims H."/>
        </authorList>
    </citation>
    <scope>NUCLEOTIDE SEQUENCE [LARGE SCALE GENOMIC DNA]</scope>
</reference>
<dbReference type="PANTHER" id="PTHR40547:SF1">
    <property type="entry name" value="SLL0298 PROTEIN"/>
    <property type="match status" value="1"/>
</dbReference>
<keyword evidence="1" id="KW-0472">Membrane</keyword>
<organism evidence="3 4">
    <name type="scientific">Crenothrix polyspora</name>
    <dbReference type="NCBI Taxonomy" id="360316"/>
    <lineage>
        <taxon>Bacteria</taxon>
        <taxon>Pseudomonadati</taxon>
        <taxon>Pseudomonadota</taxon>
        <taxon>Gammaproteobacteria</taxon>
        <taxon>Methylococcales</taxon>
        <taxon>Crenotrichaceae</taxon>
        <taxon>Crenothrix</taxon>
    </lineage>
</organism>
<accession>A0A1R4H774</accession>
<evidence type="ECO:0000259" key="2">
    <source>
        <dbReference type="Pfam" id="PF09835"/>
    </source>
</evidence>
<evidence type="ECO:0000313" key="4">
    <source>
        <dbReference type="Proteomes" id="UP000195442"/>
    </source>
</evidence>
<feature type="transmembrane region" description="Helical" evidence="1">
    <location>
        <begin position="132"/>
        <end position="152"/>
    </location>
</feature>
<dbReference type="EMBL" id="FUKJ01000175">
    <property type="protein sequence ID" value="SJM92128.1"/>
    <property type="molecule type" value="Genomic_DNA"/>
</dbReference>
<dbReference type="OrthoDB" id="9786029at2"/>
<keyword evidence="1" id="KW-1133">Transmembrane helix</keyword>
<sequence length="178" mass="20510">MAKEFIQKMLDRFVPNPDVIKHHKSLQFLGDKLHDPNLWHLSRRSISMAFAVGLFCAWIPTPTQMAFAAMGAIYFRANLPISVVLVWITNPITMPPLFYFAYRVGLSFMNLESPSDNFKFSLEGMWSGLGDVWQPFLVGCLIMGITCSTAGYHGMRYFWAQQIHKKWEERKAKRSSKL</sequence>
<evidence type="ECO:0000256" key="1">
    <source>
        <dbReference type="SAM" id="Phobius"/>
    </source>
</evidence>
<name>A0A1R4H774_9GAMM</name>
<keyword evidence="4" id="KW-1185">Reference proteome</keyword>
<dbReference type="RefSeq" id="WP_087146832.1">
    <property type="nucleotide sequence ID" value="NZ_FUKJ01000175.1"/>
</dbReference>
<protein>
    <recommendedName>
        <fullName evidence="2">DUF2062 domain-containing protein</fullName>
    </recommendedName>
</protein>
<feature type="domain" description="DUF2062" evidence="2">
    <location>
        <begin position="27"/>
        <end position="168"/>
    </location>
</feature>
<evidence type="ECO:0000313" key="3">
    <source>
        <dbReference type="EMBL" id="SJM92128.1"/>
    </source>
</evidence>
<dbReference type="PANTHER" id="PTHR40547">
    <property type="entry name" value="SLL0298 PROTEIN"/>
    <property type="match status" value="1"/>
</dbReference>